<dbReference type="Gene3D" id="1.10.10.10">
    <property type="entry name" value="Winged helix-like DNA-binding domain superfamily/Winged helix DNA-binding domain"/>
    <property type="match status" value="1"/>
</dbReference>
<evidence type="ECO:0000256" key="1">
    <source>
        <dbReference type="ARBA" id="ARBA00023125"/>
    </source>
</evidence>
<proteinExistence type="predicted"/>
<dbReference type="EMBL" id="JACHIR010000001">
    <property type="protein sequence ID" value="MBB5890875.1"/>
    <property type="molecule type" value="Genomic_DNA"/>
</dbReference>
<comment type="caution">
    <text evidence="4">The sequence shown here is derived from an EMBL/GenBank/DDBJ whole genome shotgun (WGS) entry which is preliminary data.</text>
</comment>
<gene>
    <name evidence="4" type="ORF">BJ998_002071</name>
</gene>
<accession>A0A7W9KEB1</accession>
<dbReference type="GO" id="GO:0003677">
    <property type="term" value="F:DNA binding"/>
    <property type="evidence" value="ECO:0007669"/>
    <property type="project" value="UniProtKB-UniRule"/>
</dbReference>
<dbReference type="InterPro" id="IPR016032">
    <property type="entry name" value="Sig_transdc_resp-reg_C-effctor"/>
</dbReference>
<dbReference type="GO" id="GO:0006355">
    <property type="term" value="P:regulation of DNA-templated transcription"/>
    <property type="evidence" value="ECO:0007669"/>
    <property type="project" value="InterPro"/>
</dbReference>
<dbReference type="Proteomes" id="UP000585638">
    <property type="component" value="Unassembled WGS sequence"/>
</dbReference>
<dbReference type="GO" id="GO:0000160">
    <property type="term" value="P:phosphorelay signal transduction system"/>
    <property type="evidence" value="ECO:0007669"/>
    <property type="project" value="InterPro"/>
</dbReference>
<dbReference type="PANTHER" id="PTHR35807">
    <property type="entry name" value="TRANSCRIPTIONAL REGULATOR REDD-RELATED"/>
    <property type="match status" value="1"/>
</dbReference>
<name>A0A7W9KEB1_9PSEU</name>
<protein>
    <submittedName>
        <fullName evidence="4">DNA-binding SARP family transcriptional activator</fullName>
    </submittedName>
</protein>
<dbReference type="InterPro" id="IPR001867">
    <property type="entry name" value="OmpR/PhoB-type_DNA-bd"/>
</dbReference>
<evidence type="ECO:0000259" key="3">
    <source>
        <dbReference type="PROSITE" id="PS51755"/>
    </source>
</evidence>
<evidence type="ECO:0000313" key="4">
    <source>
        <dbReference type="EMBL" id="MBB5890875.1"/>
    </source>
</evidence>
<dbReference type="PANTHER" id="PTHR35807:SF1">
    <property type="entry name" value="TRANSCRIPTIONAL REGULATOR REDD"/>
    <property type="match status" value="1"/>
</dbReference>
<organism evidence="4 5">
    <name type="scientific">Kutzneria kofuensis</name>
    <dbReference type="NCBI Taxonomy" id="103725"/>
    <lineage>
        <taxon>Bacteria</taxon>
        <taxon>Bacillati</taxon>
        <taxon>Actinomycetota</taxon>
        <taxon>Actinomycetes</taxon>
        <taxon>Pseudonocardiales</taxon>
        <taxon>Pseudonocardiaceae</taxon>
        <taxon>Kutzneria</taxon>
    </lineage>
</organism>
<dbReference type="PROSITE" id="PS51755">
    <property type="entry name" value="OMPR_PHOB"/>
    <property type="match status" value="1"/>
</dbReference>
<keyword evidence="5" id="KW-1185">Reference proteome</keyword>
<sequence length="98" mass="10811">MLDFKLLGPVRSWRDGQELQLGPPQQRTVRAMLLLSDGKPLTPEGSAHALWGVDAPSSAAATVRTYIHRLRRVFGDYSTKMSTDGRMPAHTRSTSCTT</sequence>
<evidence type="ECO:0000256" key="2">
    <source>
        <dbReference type="PROSITE-ProRule" id="PRU01091"/>
    </source>
</evidence>
<dbReference type="SUPFAM" id="SSF46894">
    <property type="entry name" value="C-terminal effector domain of the bipartite response regulators"/>
    <property type="match status" value="1"/>
</dbReference>
<feature type="domain" description="OmpR/PhoB-type" evidence="3">
    <location>
        <begin position="1"/>
        <end position="98"/>
    </location>
</feature>
<dbReference type="InterPro" id="IPR036388">
    <property type="entry name" value="WH-like_DNA-bd_sf"/>
</dbReference>
<keyword evidence="1 2" id="KW-0238">DNA-binding</keyword>
<reference evidence="4 5" key="1">
    <citation type="submission" date="2020-08" db="EMBL/GenBank/DDBJ databases">
        <title>Sequencing the genomes of 1000 actinobacteria strains.</title>
        <authorList>
            <person name="Klenk H.-P."/>
        </authorList>
    </citation>
    <scope>NUCLEOTIDE SEQUENCE [LARGE SCALE GENOMIC DNA]</scope>
    <source>
        <strain evidence="4 5">DSM 43851</strain>
    </source>
</reference>
<dbReference type="InterPro" id="IPR051677">
    <property type="entry name" value="AfsR-DnrI-RedD_regulator"/>
</dbReference>
<dbReference type="AlphaFoldDB" id="A0A7W9KEB1"/>
<feature type="DNA-binding region" description="OmpR/PhoB-type" evidence="2">
    <location>
        <begin position="1"/>
        <end position="98"/>
    </location>
</feature>
<dbReference type="RefSeq" id="WP_184860611.1">
    <property type="nucleotide sequence ID" value="NZ_BAAAWY010000038.1"/>
</dbReference>
<evidence type="ECO:0000313" key="5">
    <source>
        <dbReference type="Proteomes" id="UP000585638"/>
    </source>
</evidence>